<evidence type="ECO:0000259" key="1">
    <source>
        <dbReference type="SMART" id="SM00954"/>
    </source>
</evidence>
<dbReference type="PANTHER" id="PTHR41773:SF1">
    <property type="entry name" value="RELA_SPOT DOMAIN-CONTAINING PROTEIN"/>
    <property type="match status" value="1"/>
</dbReference>
<dbReference type="Gene3D" id="3.30.460.10">
    <property type="entry name" value="Beta Polymerase, domain 2"/>
    <property type="match status" value="1"/>
</dbReference>
<dbReference type="SMART" id="SM00954">
    <property type="entry name" value="RelA_SpoT"/>
    <property type="match status" value="1"/>
</dbReference>
<name>A0A9E8MN26_9MICO</name>
<organism evidence="2 3">
    <name type="scientific">Microcella daejeonensis</name>
    <dbReference type="NCBI Taxonomy" id="2994971"/>
    <lineage>
        <taxon>Bacteria</taxon>
        <taxon>Bacillati</taxon>
        <taxon>Actinomycetota</taxon>
        <taxon>Actinomycetes</taxon>
        <taxon>Micrococcales</taxon>
        <taxon>Microbacteriaceae</taxon>
        <taxon>Microcella</taxon>
    </lineage>
</organism>
<dbReference type="Pfam" id="PF04607">
    <property type="entry name" value="RelA_SpoT"/>
    <property type="match status" value="1"/>
</dbReference>
<dbReference type="EMBL" id="CP113089">
    <property type="protein sequence ID" value="WAB82527.1"/>
    <property type="molecule type" value="Genomic_DNA"/>
</dbReference>
<evidence type="ECO:0000313" key="2">
    <source>
        <dbReference type="EMBL" id="WAB82527.1"/>
    </source>
</evidence>
<dbReference type="RefSeq" id="WP_267782633.1">
    <property type="nucleotide sequence ID" value="NZ_CP113089.1"/>
</dbReference>
<proteinExistence type="predicted"/>
<feature type="domain" description="RelA/SpoT" evidence="1">
    <location>
        <begin position="44"/>
        <end position="202"/>
    </location>
</feature>
<dbReference type="Proteomes" id="UP001164706">
    <property type="component" value="Chromosome"/>
</dbReference>
<dbReference type="CDD" id="cd05399">
    <property type="entry name" value="NT_Rel-Spo_like"/>
    <property type="match status" value="1"/>
</dbReference>
<protein>
    <recommendedName>
        <fullName evidence="1">RelA/SpoT domain-containing protein</fullName>
    </recommendedName>
</protein>
<dbReference type="SUPFAM" id="SSF81301">
    <property type="entry name" value="Nucleotidyltransferase"/>
    <property type="match status" value="1"/>
</dbReference>
<reference evidence="2" key="1">
    <citation type="submission" date="2022-11" db="EMBL/GenBank/DDBJ databases">
        <title>Description of Microcella daejonensis nov. sp, isolated from riverside soil.</title>
        <authorList>
            <person name="Molina K.M."/>
            <person name="Kim S.B."/>
        </authorList>
    </citation>
    <scope>NUCLEOTIDE SEQUENCE</scope>
    <source>
        <strain evidence="2">MMS21-STM12</strain>
    </source>
</reference>
<sequence length="449" mass="50067">MGVIDDFVSEYERQFDFWDASARIARGLLESALASSGLRAIVTSRAKSVDRLADKLHARNRENTYTSVVQIQKDIVDLAGVRVALYFPGQMEEAERVIRATLDVQQDKRFPRDEVFARSRLSASATITAKGDQPASPGELAHVQRFSGYGARHFRALIPDSRLSPGQDRYGSALVEIQMASVLMHAWSEVEHDLVYKPLEGELSPSEYALLDQLNGLVLAGEIALEQLQKAGDARVTMAETPFRNHYELAEFLRSRLSARDVDLTDATLGKVDVLFDYLAEQHSATASSVEPYLDLLEQDLEHRPVAAQLADLMLSGNESRYSAYLRAMSATRHPSNRRQATVASSKADAPQTLALGEFVVAWVLLETLLKDLTQSGEARLPPLPMLFRELLARELITPEQFTELNTMRELRNRVIHGRATDTPPARISEAAAWLRGLTRTIKRKADGR</sequence>
<dbReference type="InterPro" id="IPR007685">
    <property type="entry name" value="RelA_SpoT"/>
</dbReference>
<dbReference type="InterPro" id="IPR043519">
    <property type="entry name" value="NT_sf"/>
</dbReference>
<gene>
    <name evidence="2" type="ORF">OVN18_05870</name>
</gene>
<dbReference type="AlphaFoldDB" id="A0A9E8MN26"/>
<keyword evidence="3" id="KW-1185">Reference proteome</keyword>
<evidence type="ECO:0000313" key="3">
    <source>
        <dbReference type="Proteomes" id="UP001164706"/>
    </source>
</evidence>
<accession>A0A9E8MN26</accession>
<dbReference type="GO" id="GO:0015969">
    <property type="term" value="P:guanosine tetraphosphate metabolic process"/>
    <property type="evidence" value="ECO:0007669"/>
    <property type="project" value="InterPro"/>
</dbReference>
<dbReference type="PANTHER" id="PTHR41773">
    <property type="entry name" value="GTP PYROPHOSPHATASE-RELATED"/>
    <property type="match status" value="1"/>
</dbReference>
<dbReference type="KEGG" id="mdb:OVN18_05870"/>